<dbReference type="InterPro" id="IPR050756">
    <property type="entry name" value="CSN3"/>
</dbReference>
<feature type="domain" description="26S proteasome non-ATPase regulatory subunit 3 N-terminal TPR repeats" evidence="4">
    <location>
        <begin position="20"/>
        <end position="55"/>
    </location>
</feature>
<comment type="caution">
    <text evidence="5">The sequence shown here is derived from an EMBL/GenBank/DDBJ whole genome shotgun (WGS) entry which is preliminary data.</text>
</comment>
<dbReference type="InterPro" id="IPR057985">
    <property type="entry name" value="TPR_PSMD3_N"/>
</dbReference>
<evidence type="ECO:0000256" key="1">
    <source>
        <dbReference type="ARBA" id="ARBA00022942"/>
    </source>
</evidence>
<keyword evidence="2" id="KW-0732">Signal</keyword>
<keyword evidence="1" id="KW-0647">Proteasome</keyword>
<name>A0ABQ7Y7P7_BRANA</name>
<evidence type="ECO:0000256" key="2">
    <source>
        <dbReference type="SAM" id="SignalP"/>
    </source>
</evidence>
<accession>A0ABQ7Y7P7</accession>
<dbReference type="Pfam" id="PF08375">
    <property type="entry name" value="Rpn3_C"/>
    <property type="match status" value="1"/>
</dbReference>
<gene>
    <name evidence="5" type="ORF">HID58_081423</name>
</gene>
<evidence type="ECO:0000313" key="6">
    <source>
        <dbReference type="Proteomes" id="UP000824890"/>
    </source>
</evidence>
<feature type="chain" id="PRO_5046697504" evidence="2">
    <location>
        <begin position="17"/>
        <end position="205"/>
    </location>
</feature>
<proteinExistence type="predicted"/>
<sequence>MGLLLCSCTILQHCFMMCWETLLNLFLHNYLHYNLYDQAESLRSKAPRLKNILTNISYRFSDLSPLRSIFTQKGMEKALRPYCELTNAVRIRDLELMNVQERFETFSADMTHNLIKLRLNSANPVADGESIVAKAIETEQSTRPSTTRMVVWSQRTTGDIYSINEPQISLNSMIAFCLNIHNEAVALRFPPTRTRRKRMRRRGAR</sequence>
<dbReference type="EMBL" id="JAGKQM010000018">
    <property type="protein sequence ID" value="KAH0864212.1"/>
    <property type="molecule type" value="Genomic_DNA"/>
</dbReference>
<reference evidence="5 6" key="1">
    <citation type="submission" date="2021-05" db="EMBL/GenBank/DDBJ databases">
        <title>Genome Assembly of Synthetic Allotetraploid Brassica napus Reveals Homoeologous Exchanges between Subgenomes.</title>
        <authorList>
            <person name="Davis J.T."/>
        </authorList>
    </citation>
    <scope>NUCLEOTIDE SEQUENCE [LARGE SCALE GENOMIC DNA]</scope>
    <source>
        <strain evidence="6">cv. Da-Ae</strain>
        <tissue evidence="5">Seedling</tissue>
    </source>
</reference>
<organism evidence="5 6">
    <name type="scientific">Brassica napus</name>
    <name type="common">Rape</name>
    <dbReference type="NCBI Taxonomy" id="3708"/>
    <lineage>
        <taxon>Eukaryota</taxon>
        <taxon>Viridiplantae</taxon>
        <taxon>Streptophyta</taxon>
        <taxon>Embryophyta</taxon>
        <taxon>Tracheophyta</taxon>
        <taxon>Spermatophyta</taxon>
        <taxon>Magnoliopsida</taxon>
        <taxon>eudicotyledons</taxon>
        <taxon>Gunneridae</taxon>
        <taxon>Pentapetalae</taxon>
        <taxon>rosids</taxon>
        <taxon>malvids</taxon>
        <taxon>Brassicales</taxon>
        <taxon>Brassicaceae</taxon>
        <taxon>Brassiceae</taxon>
        <taxon>Brassica</taxon>
    </lineage>
</organism>
<feature type="domain" description="26S proteasome non-ATPase regulatory subunit 3 C-terminal" evidence="3">
    <location>
        <begin position="159"/>
        <end position="198"/>
    </location>
</feature>
<dbReference type="InterPro" id="IPR013586">
    <property type="entry name" value="PSMD3_C"/>
</dbReference>
<dbReference type="Proteomes" id="UP000824890">
    <property type="component" value="Unassembled WGS sequence"/>
</dbReference>
<dbReference type="Pfam" id="PF25573">
    <property type="entry name" value="TPR_PSMD3_N"/>
    <property type="match status" value="1"/>
</dbReference>
<feature type="signal peptide" evidence="2">
    <location>
        <begin position="1"/>
        <end position="16"/>
    </location>
</feature>
<dbReference type="PANTHER" id="PTHR10758">
    <property type="entry name" value="26S PROTEASOME NON-ATPASE REGULATORY SUBUNIT 3/COP9 SIGNALOSOME COMPLEX SUBUNIT 3"/>
    <property type="match status" value="1"/>
</dbReference>
<keyword evidence="6" id="KW-1185">Reference proteome</keyword>
<evidence type="ECO:0000313" key="5">
    <source>
        <dbReference type="EMBL" id="KAH0864212.1"/>
    </source>
</evidence>
<dbReference type="PANTHER" id="PTHR10758:SF2">
    <property type="entry name" value="26S PROTEASOME NON-ATPASE REGULATORY SUBUNIT 3"/>
    <property type="match status" value="1"/>
</dbReference>
<protein>
    <submittedName>
        <fullName evidence="5">Uncharacterized protein</fullName>
    </submittedName>
</protein>
<evidence type="ECO:0000259" key="4">
    <source>
        <dbReference type="Pfam" id="PF25573"/>
    </source>
</evidence>
<evidence type="ECO:0000259" key="3">
    <source>
        <dbReference type="Pfam" id="PF08375"/>
    </source>
</evidence>